<feature type="non-terminal residue" evidence="1">
    <location>
        <position position="53"/>
    </location>
</feature>
<proteinExistence type="predicted"/>
<evidence type="ECO:0000313" key="2">
    <source>
        <dbReference type="Proteomes" id="UP001057452"/>
    </source>
</evidence>
<evidence type="ECO:0000313" key="1">
    <source>
        <dbReference type="EMBL" id="KAI4812643.1"/>
    </source>
</evidence>
<feature type="non-terminal residue" evidence="1">
    <location>
        <position position="1"/>
    </location>
</feature>
<dbReference type="EMBL" id="CM043806">
    <property type="protein sequence ID" value="KAI4812643.1"/>
    <property type="molecule type" value="Genomic_DNA"/>
</dbReference>
<gene>
    <name evidence="1" type="ORF">KUCAC02_024013</name>
</gene>
<dbReference type="Proteomes" id="UP001057452">
    <property type="component" value="Chromosome 22"/>
</dbReference>
<organism evidence="1 2">
    <name type="scientific">Chaenocephalus aceratus</name>
    <name type="common">Blackfin icefish</name>
    <name type="synonym">Chaenichthys aceratus</name>
    <dbReference type="NCBI Taxonomy" id="36190"/>
    <lineage>
        <taxon>Eukaryota</taxon>
        <taxon>Metazoa</taxon>
        <taxon>Chordata</taxon>
        <taxon>Craniata</taxon>
        <taxon>Vertebrata</taxon>
        <taxon>Euteleostomi</taxon>
        <taxon>Actinopterygii</taxon>
        <taxon>Neopterygii</taxon>
        <taxon>Teleostei</taxon>
        <taxon>Neoteleostei</taxon>
        <taxon>Acanthomorphata</taxon>
        <taxon>Eupercaria</taxon>
        <taxon>Perciformes</taxon>
        <taxon>Notothenioidei</taxon>
        <taxon>Channichthyidae</taxon>
        <taxon>Chaenocephalus</taxon>
    </lineage>
</organism>
<name>A0ACB9WHF7_CHAAC</name>
<comment type="caution">
    <text evidence="1">The sequence shown here is derived from an EMBL/GenBank/DDBJ whole genome shotgun (WGS) entry which is preliminary data.</text>
</comment>
<sequence length="53" mass="5791">EQWADAPTVWVGPESPFRSELSSNLILPRSLGTIYHSPVAHHGVDGVPPLEED</sequence>
<keyword evidence="2" id="KW-1185">Reference proteome</keyword>
<reference evidence="1" key="1">
    <citation type="submission" date="2022-05" db="EMBL/GenBank/DDBJ databases">
        <title>Chromosome-level genome of Chaenocephalus aceratus.</title>
        <authorList>
            <person name="Park H."/>
        </authorList>
    </citation>
    <scope>NUCLEOTIDE SEQUENCE</scope>
    <source>
        <strain evidence="1">KU_202001</strain>
    </source>
</reference>
<accession>A0ACB9WHF7</accession>
<protein>
    <submittedName>
        <fullName evidence="1">Uncharacterized protein</fullName>
    </submittedName>
</protein>